<dbReference type="eggNOG" id="COG5449">
    <property type="taxonomic scope" value="Bacteria"/>
</dbReference>
<gene>
    <name evidence="2" type="ordered locus">SL003B_2921</name>
</gene>
<sequence>MKHIPEALAGHLAGRVTTLAVCWLVRRADGLVLGFTDHDRPLTVAGTPCRPENGLEATAVAQGPGLAAAGGEVAGSLSGPGLTDADLDAGLWDGAEVEVHVVNWAVPDETAMLRRAVIGEVTREGRAFRAELRGLAHLLGARRGRVFAQGCDADLGDARCTVDLDDPAYSATGTLSGPAQAADLIVDGLDGFADGWFSGGRLEVLSGPASGLAVAIARHDGTAEGARLRLWLAAPVSLDPGTQVRVTAGCDKRFATCAQKFANAVNFQGFPHMPGTDFVLSYPGRNTGENDGGALVP</sequence>
<dbReference type="PATRIC" id="fig|991905.3.peg.2997"/>
<evidence type="ECO:0000313" key="2">
    <source>
        <dbReference type="EMBL" id="ADZ71344.1"/>
    </source>
</evidence>
<organism evidence="2 3">
    <name type="scientific">Polymorphum gilvum (strain LMG 25793 / CGMCC 1.9160 / SL003B-26A1)</name>
    <dbReference type="NCBI Taxonomy" id="991905"/>
    <lineage>
        <taxon>Bacteria</taxon>
        <taxon>Pseudomonadati</taxon>
        <taxon>Pseudomonadota</taxon>
        <taxon>Alphaproteobacteria</taxon>
        <taxon>Rhodobacterales</taxon>
        <taxon>Paracoccaceae</taxon>
        <taxon>Polymorphum</taxon>
    </lineage>
</organism>
<keyword evidence="3" id="KW-1185">Reference proteome</keyword>
<dbReference type="Proteomes" id="UP000008130">
    <property type="component" value="Chromosome"/>
</dbReference>
<name>F2J6H0_POLGS</name>
<proteinExistence type="predicted"/>
<dbReference type="AlphaFoldDB" id="F2J6H0"/>
<evidence type="ECO:0000313" key="3">
    <source>
        <dbReference type="Proteomes" id="UP000008130"/>
    </source>
</evidence>
<dbReference type="InterPro" id="IPR018964">
    <property type="entry name" value="Phage_phiJL001_Gp84_C"/>
</dbReference>
<dbReference type="KEGG" id="pgv:SL003B_2921"/>
<reference evidence="2 3" key="1">
    <citation type="journal article" date="2011" name="J. Bacteriol.">
        <title>Complete genome sequence of Polymorphum gilvum SL003B-26A1T, a crude oil-degrading bacterium from oil-polluted saline soil.</title>
        <authorList>
            <person name="Li S.G."/>
            <person name="Tang Y.Q."/>
            <person name="Nie Y."/>
            <person name="Cai M."/>
            <person name="Wu X.L."/>
        </authorList>
    </citation>
    <scope>NUCLEOTIDE SEQUENCE [LARGE SCALE GENOMIC DNA]</scope>
    <source>
        <strain evidence="3">LMG 25793 / CGMCC 1.9160 / SL003B-26A1</strain>
    </source>
</reference>
<protein>
    <submittedName>
        <fullName evidence="2">Putative phage cell wall peptidase, NlpC/P60 family</fullName>
    </submittedName>
</protein>
<dbReference type="HOGENOM" id="CLU_080134_0_0_5"/>
<dbReference type="EMBL" id="CP002568">
    <property type="protein sequence ID" value="ADZ71344.1"/>
    <property type="molecule type" value="Genomic_DNA"/>
</dbReference>
<dbReference type="NCBIfam" id="TIGR02218">
    <property type="entry name" value="phg_TIGR02218"/>
    <property type="match status" value="1"/>
</dbReference>
<evidence type="ECO:0000259" key="1">
    <source>
        <dbReference type="Pfam" id="PF09356"/>
    </source>
</evidence>
<dbReference type="Pfam" id="PF09356">
    <property type="entry name" value="Phage_BR0599"/>
    <property type="match status" value="1"/>
</dbReference>
<accession>F2J6H0</accession>
<dbReference type="Pfam" id="PF09931">
    <property type="entry name" value="Phage_phiJL001_Gp84_N"/>
    <property type="match status" value="1"/>
</dbReference>
<feature type="domain" description="Bacteriophage phiJL001 Gp84 C-terminal" evidence="1">
    <location>
        <begin position="195"/>
        <end position="277"/>
    </location>
</feature>
<dbReference type="STRING" id="991905.SL003B_2921"/>
<dbReference type="RefSeq" id="WP_013653657.1">
    <property type="nucleotide sequence ID" value="NC_015259.1"/>
</dbReference>
<dbReference type="InterPro" id="IPR011928">
    <property type="entry name" value="Phage_phiJL001_Gp84"/>
</dbReference>
<dbReference type="OrthoDB" id="1633386at2"/>